<dbReference type="RefSeq" id="XP_016973304.2">
    <property type="nucleotide sequence ID" value="XM_017117815.2"/>
</dbReference>
<accession>A0A6P4E9T5</accession>
<dbReference type="InterPro" id="IPR051839">
    <property type="entry name" value="RD_transcriptional_regulator"/>
</dbReference>
<dbReference type="PROSITE" id="PS50960">
    <property type="entry name" value="HTH_PSQ"/>
    <property type="match status" value="1"/>
</dbReference>
<keyword evidence="7" id="KW-0539">Nucleus</keyword>
<feature type="DNA-binding region" description="H-T-H motif" evidence="7">
    <location>
        <begin position="34"/>
        <end position="54"/>
    </location>
</feature>
<dbReference type="Gene3D" id="1.10.10.10">
    <property type="entry name" value="Winged helix-like DNA-binding domain superfamily/Winged helix DNA-binding domain"/>
    <property type="match status" value="1"/>
</dbReference>
<evidence type="ECO:0000256" key="1">
    <source>
        <dbReference type="ARBA" id="ARBA00004123"/>
    </source>
</evidence>
<evidence type="ECO:0000256" key="4">
    <source>
        <dbReference type="ARBA" id="ARBA00023015"/>
    </source>
</evidence>
<protein>
    <submittedName>
        <fullName evidence="10">Uncharacterized protein LOC108040360</fullName>
    </submittedName>
</protein>
<dbReference type="SUPFAM" id="SSF46689">
    <property type="entry name" value="Homeodomain-like"/>
    <property type="match status" value="1"/>
</dbReference>
<evidence type="ECO:0000313" key="10">
    <source>
        <dbReference type="RefSeq" id="XP_016973304.1"/>
    </source>
</evidence>
<evidence type="ECO:0000256" key="6">
    <source>
        <dbReference type="ARBA" id="ARBA00023163"/>
    </source>
</evidence>
<dbReference type="RefSeq" id="XP_016973304.1">
    <property type="nucleotide sequence ID" value="XM_017117815.1"/>
</dbReference>
<keyword evidence="3" id="KW-0597">Phosphoprotein</keyword>
<keyword evidence="6" id="KW-0804">Transcription</keyword>
<dbReference type="InterPro" id="IPR009057">
    <property type="entry name" value="Homeodomain-like_sf"/>
</dbReference>
<dbReference type="GeneID" id="108040360"/>
<evidence type="ECO:0000256" key="5">
    <source>
        <dbReference type="ARBA" id="ARBA00023125"/>
    </source>
</evidence>
<organism evidence="10">
    <name type="scientific">Drosophila rhopaloa</name>
    <name type="common">Fruit fly</name>
    <dbReference type="NCBI Taxonomy" id="1041015"/>
    <lineage>
        <taxon>Eukaryota</taxon>
        <taxon>Metazoa</taxon>
        <taxon>Ecdysozoa</taxon>
        <taxon>Arthropoda</taxon>
        <taxon>Hexapoda</taxon>
        <taxon>Insecta</taxon>
        <taxon>Pterygota</taxon>
        <taxon>Neoptera</taxon>
        <taxon>Endopterygota</taxon>
        <taxon>Diptera</taxon>
        <taxon>Brachycera</taxon>
        <taxon>Muscomorpha</taxon>
        <taxon>Ephydroidea</taxon>
        <taxon>Drosophilidae</taxon>
        <taxon>Drosophila</taxon>
        <taxon>Sophophora</taxon>
    </lineage>
</organism>
<dbReference type="InterPro" id="IPR007889">
    <property type="entry name" value="HTH_Psq"/>
</dbReference>
<evidence type="ECO:0000256" key="8">
    <source>
        <dbReference type="SAM" id="MobiDB-lite"/>
    </source>
</evidence>
<dbReference type="OrthoDB" id="6624814at2759"/>
<feature type="region of interest" description="Disordered" evidence="8">
    <location>
        <begin position="1"/>
        <end position="20"/>
    </location>
</feature>
<name>A0A6P4E9T5_DRORH</name>
<proteinExistence type="predicted"/>
<dbReference type="PANTHER" id="PTHR33215:SF13">
    <property type="entry name" value="PROTEIN DISTAL ANTENNA"/>
    <property type="match status" value="1"/>
</dbReference>
<dbReference type="PANTHER" id="PTHR33215">
    <property type="entry name" value="PROTEIN DISTAL ANTENNA"/>
    <property type="match status" value="1"/>
</dbReference>
<keyword evidence="4" id="KW-0805">Transcription regulation</keyword>
<evidence type="ECO:0000256" key="2">
    <source>
        <dbReference type="ARBA" id="ARBA00022473"/>
    </source>
</evidence>
<dbReference type="GO" id="GO:0005634">
    <property type="term" value="C:nucleus"/>
    <property type="evidence" value="ECO:0007669"/>
    <property type="project" value="UniProtKB-SubCell"/>
</dbReference>
<keyword evidence="5 7" id="KW-0238">DNA-binding</keyword>
<comment type="subcellular location">
    <subcellularLocation>
        <location evidence="1 7">Nucleus</location>
    </subcellularLocation>
</comment>
<reference evidence="10" key="1">
    <citation type="submission" date="2025-08" db="UniProtKB">
        <authorList>
            <consortium name="RefSeq"/>
        </authorList>
    </citation>
    <scope>IDENTIFICATION</scope>
</reference>
<sequence>MERFGVPRGKRPRVQVSMDDKERAIARIRSGETKAGISRELGVPESTVRGWVKRAEQRMAREAAGQQSSASYPSILTMALAKPQLAITTKSSASSVNSKSSSPSPPLELKCLKLPQKRNFNGHPVARPLDPLHNPAAASISIPTPVPLPMPFPVPPIVSTDSQQQINAWLHIFNAGLLNFTLIATAAVHQARARGLADRLSLWQIITDFVDDAGRNVAVNGGQYVEPVPFAPLPVTTHLHGRTSPTQRMPMQVHPYRGNLKAPPIHITAEDDEECSTDADMED</sequence>
<evidence type="ECO:0000256" key="7">
    <source>
        <dbReference type="PROSITE-ProRule" id="PRU00320"/>
    </source>
</evidence>
<evidence type="ECO:0000256" key="3">
    <source>
        <dbReference type="ARBA" id="ARBA00022553"/>
    </source>
</evidence>
<keyword evidence="2" id="KW-0217">Developmental protein</keyword>
<gene>
    <name evidence="10" type="primary">LOC108040360</name>
</gene>
<dbReference type="Pfam" id="PF04218">
    <property type="entry name" value="CENP-B_N"/>
    <property type="match status" value="1"/>
</dbReference>
<feature type="domain" description="HTH psq-type" evidence="9">
    <location>
        <begin position="7"/>
        <end position="58"/>
    </location>
</feature>
<evidence type="ECO:0000259" key="9">
    <source>
        <dbReference type="PROSITE" id="PS50960"/>
    </source>
</evidence>
<dbReference type="AlphaFoldDB" id="A0A6P4E9T5"/>
<dbReference type="GO" id="GO:0003677">
    <property type="term" value="F:DNA binding"/>
    <property type="evidence" value="ECO:0007669"/>
    <property type="project" value="UniProtKB-UniRule"/>
</dbReference>
<dbReference type="InterPro" id="IPR036388">
    <property type="entry name" value="WH-like_DNA-bd_sf"/>
</dbReference>